<keyword evidence="2 4" id="KW-0863">Zinc-finger</keyword>
<keyword evidence="1" id="KW-0479">Metal-binding</keyword>
<reference evidence="7 8" key="1">
    <citation type="submission" date="2023-04" db="EMBL/GenBank/DDBJ databases">
        <title>Genome of Basidiobolus ranarum AG-B5.</title>
        <authorList>
            <person name="Stajich J.E."/>
            <person name="Carter-House D."/>
            <person name="Gryganskyi A."/>
        </authorList>
    </citation>
    <scope>NUCLEOTIDE SEQUENCE [LARGE SCALE GENOMIC DNA]</scope>
    <source>
        <strain evidence="7 8">AG-B5</strain>
    </source>
</reference>
<evidence type="ECO:0000256" key="1">
    <source>
        <dbReference type="ARBA" id="ARBA00022723"/>
    </source>
</evidence>
<keyword evidence="7" id="KW-0238">DNA-binding</keyword>
<keyword evidence="3" id="KW-0862">Zinc</keyword>
<evidence type="ECO:0000256" key="5">
    <source>
        <dbReference type="SAM" id="MobiDB-lite"/>
    </source>
</evidence>
<feature type="domain" description="C2H2-type" evidence="6">
    <location>
        <begin position="235"/>
        <end position="264"/>
    </location>
</feature>
<evidence type="ECO:0000259" key="6">
    <source>
        <dbReference type="PROSITE" id="PS50157"/>
    </source>
</evidence>
<dbReference type="PROSITE" id="PS50157">
    <property type="entry name" value="ZINC_FINGER_C2H2_2"/>
    <property type="match status" value="3"/>
</dbReference>
<feature type="region of interest" description="Disordered" evidence="5">
    <location>
        <begin position="125"/>
        <end position="146"/>
    </location>
</feature>
<dbReference type="PROSITE" id="PS00028">
    <property type="entry name" value="ZINC_FINGER_C2H2_1"/>
    <property type="match status" value="2"/>
</dbReference>
<name>A0ABR2W4H9_9FUNG</name>
<dbReference type="Gene3D" id="3.30.160.60">
    <property type="entry name" value="Classic Zinc Finger"/>
    <property type="match status" value="3"/>
</dbReference>
<dbReference type="GO" id="GO:0003677">
    <property type="term" value="F:DNA binding"/>
    <property type="evidence" value="ECO:0007669"/>
    <property type="project" value="UniProtKB-KW"/>
</dbReference>
<organism evidence="7 8">
    <name type="scientific">Basidiobolus ranarum</name>
    <dbReference type="NCBI Taxonomy" id="34480"/>
    <lineage>
        <taxon>Eukaryota</taxon>
        <taxon>Fungi</taxon>
        <taxon>Fungi incertae sedis</taxon>
        <taxon>Zoopagomycota</taxon>
        <taxon>Entomophthoromycotina</taxon>
        <taxon>Basidiobolomycetes</taxon>
        <taxon>Basidiobolales</taxon>
        <taxon>Basidiobolaceae</taxon>
        <taxon>Basidiobolus</taxon>
    </lineage>
</organism>
<dbReference type="SMART" id="SM00355">
    <property type="entry name" value="ZnF_C2H2"/>
    <property type="match status" value="3"/>
</dbReference>
<gene>
    <name evidence="7" type="primary">CRZ1_1</name>
    <name evidence="7" type="ORF">K7432_004534</name>
</gene>
<dbReference type="InterPro" id="IPR036236">
    <property type="entry name" value="Znf_C2H2_sf"/>
</dbReference>
<comment type="caution">
    <text evidence="7">The sequence shown here is derived from an EMBL/GenBank/DDBJ whole genome shotgun (WGS) entry which is preliminary data.</text>
</comment>
<evidence type="ECO:0000313" key="7">
    <source>
        <dbReference type="EMBL" id="KAK9719852.1"/>
    </source>
</evidence>
<dbReference type="PANTHER" id="PTHR23235:SF120">
    <property type="entry name" value="KRUPPEL-LIKE FACTOR 15"/>
    <property type="match status" value="1"/>
</dbReference>
<evidence type="ECO:0000256" key="3">
    <source>
        <dbReference type="ARBA" id="ARBA00022833"/>
    </source>
</evidence>
<evidence type="ECO:0000313" key="8">
    <source>
        <dbReference type="Proteomes" id="UP001479436"/>
    </source>
</evidence>
<dbReference type="InterPro" id="IPR013087">
    <property type="entry name" value="Znf_C2H2_type"/>
</dbReference>
<proteinExistence type="predicted"/>
<sequence>MSITNNGSFVRNHLLDSNFFPDLLLSDLNASSLLEGFTPYTFSNSLEAELTSSAGMKFEFDDALLNGTFLSNEDTLTTPLEFHLDLTPSNRDLSTCESLIPLPITPTNEMNFLLDYDVTQLIGTTSPPPALRSRSSSVSTTSSGDTPFDEDWATLLLNTLKFNEIATDNEIEIVSPNQSLDQFKFIVYEPSNKGPKLAHSSSQSQPTMAYPQQVLQQSISDKNISSEGFQKAHAFKCAFPGCPKSFSRQYNLTSHMRSHSNLRPYSCGFCPRSFARKHDLQRHTRLHTGSRPYECIACCKGFPRSDALSRHYRVEEKCRVAYDNASS</sequence>
<keyword evidence="8" id="KW-1185">Reference proteome</keyword>
<evidence type="ECO:0000256" key="4">
    <source>
        <dbReference type="PROSITE-ProRule" id="PRU00042"/>
    </source>
</evidence>
<dbReference type="SUPFAM" id="SSF57667">
    <property type="entry name" value="beta-beta-alpha zinc fingers"/>
    <property type="match status" value="2"/>
</dbReference>
<feature type="domain" description="C2H2-type" evidence="6">
    <location>
        <begin position="293"/>
        <end position="320"/>
    </location>
</feature>
<feature type="domain" description="C2H2-type" evidence="6">
    <location>
        <begin position="265"/>
        <end position="292"/>
    </location>
</feature>
<evidence type="ECO:0000256" key="2">
    <source>
        <dbReference type="ARBA" id="ARBA00022771"/>
    </source>
</evidence>
<accession>A0ABR2W4H9</accession>
<dbReference type="EMBL" id="JASJQH010007033">
    <property type="protein sequence ID" value="KAK9719852.1"/>
    <property type="molecule type" value="Genomic_DNA"/>
</dbReference>
<feature type="compositionally biased region" description="Low complexity" evidence="5">
    <location>
        <begin position="131"/>
        <end position="146"/>
    </location>
</feature>
<dbReference type="Pfam" id="PF00096">
    <property type="entry name" value="zf-C2H2"/>
    <property type="match status" value="2"/>
</dbReference>
<dbReference type="Proteomes" id="UP001479436">
    <property type="component" value="Unassembled WGS sequence"/>
</dbReference>
<dbReference type="PANTHER" id="PTHR23235">
    <property type="entry name" value="KRUEPPEL-LIKE TRANSCRIPTION FACTOR"/>
    <property type="match status" value="1"/>
</dbReference>
<protein>
    <submittedName>
        <fullName evidence="7">DNA-binding transcription factor</fullName>
    </submittedName>
</protein>